<dbReference type="STRING" id="400727.A0A2T7PFL1"/>
<sequence>MARTVAVLSVCVISAMIVVDAKIGFVKDLSMDATFPPPVFRPDPSIPEGHLRPLGWQRRPDGPVRSEREMPNTREFYSDYVDKSIPVVFRNGVTEAPAFTLWEKDEYLMSKYGKQNVTVTVKVMRHRDEVHTAPQVMTLKKFMYNYLYEEWYLASTIPPALMAELPVPKCLRCGTISRSLQEAELWVSSGGTSSRLHSHDDHNLHCVFFGRRDFILIDNQFRNNFAFIHDEMRGADCSAFHGFPSKTDIFCPVPDFGRCLFRTLGPRCCVQCFVLQATCIRCVAVHNVYTTGHLMCAAGYLHQVRSYGRSISLTHLSNSQLNAETLKNLLLLQMGTRHSLSRDKFRHFYQASMASGSEHPPADEVFAMLAGEGKQELGRLQLISLADDLLLAVAAIFNSAQPGYRQHATLHEEF</sequence>
<dbReference type="InterPro" id="IPR041667">
    <property type="entry name" value="Cupin_8"/>
</dbReference>
<comment type="caution">
    <text evidence="3">The sequence shown here is derived from an EMBL/GenBank/DDBJ whole genome shotgun (WGS) entry which is preliminary data.</text>
</comment>
<dbReference type="Pfam" id="PF13621">
    <property type="entry name" value="Cupin_8"/>
    <property type="match status" value="1"/>
</dbReference>
<feature type="chain" id="PRO_5015589212" description="Cupin-like domain-containing protein" evidence="1">
    <location>
        <begin position="22"/>
        <end position="414"/>
    </location>
</feature>
<gene>
    <name evidence="3" type="ORF">C0Q70_07620</name>
</gene>
<dbReference type="PANTHER" id="PTHR12461">
    <property type="entry name" value="HYPOXIA-INDUCIBLE FACTOR 1 ALPHA INHIBITOR-RELATED"/>
    <property type="match status" value="1"/>
</dbReference>
<evidence type="ECO:0000313" key="4">
    <source>
        <dbReference type="Proteomes" id="UP000245119"/>
    </source>
</evidence>
<evidence type="ECO:0000256" key="1">
    <source>
        <dbReference type="SAM" id="SignalP"/>
    </source>
</evidence>
<dbReference type="Gene3D" id="2.60.120.650">
    <property type="entry name" value="Cupin"/>
    <property type="match status" value="1"/>
</dbReference>
<dbReference type="EMBL" id="PZQS01000004">
    <property type="protein sequence ID" value="PVD32191.1"/>
    <property type="molecule type" value="Genomic_DNA"/>
</dbReference>
<dbReference type="AlphaFoldDB" id="A0A2T7PFL1"/>
<dbReference type="SUPFAM" id="SSF51197">
    <property type="entry name" value="Clavaminate synthase-like"/>
    <property type="match status" value="1"/>
</dbReference>
<keyword evidence="4" id="KW-1185">Reference proteome</keyword>
<evidence type="ECO:0000259" key="2">
    <source>
        <dbReference type="Pfam" id="PF13621"/>
    </source>
</evidence>
<name>A0A2T7PFL1_POMCA</name>
<proteinExistence type="predicted"/>
<dbReference type="OrthoDB" id="415358at2759"/>
<protein>
    <recommendedName>
        <fullName evidence="2">Cupin-like domain-containing protein</fullName>
    </recommendedName>
</protein>
<reference evidence="3 4" key="1">
    <citation type="submission" date="2018-04" db="EMBL/GenBank/DDBJ databases">
        <title>The genome of golden apple snail Pomacea canaliculata provides insight into stress tolerance and invasive adaptation.</title>
        <authorList>
            <person name="Liu C."/>
            <person name="Liu B."/>
            <person name="Ren Y."/>
            <person name="Zhang Y."/>
            <person name="Wang H."/>
            <person name="Li S."/>
            <person name="Jiang F."/>
            <person name="Yin L."/>
            <person name="Zhang G."/>
            <person name="Qian W."/>
            <person name="Fan W."/>
        </authorList>
    </citation>
    <scope>NUCLEOTIDE SEQUENCE [LARGE SCALE GENOMIC DNA]</scope>
    <source>
        <strain evidence="3">SZHN2017</strain>
        <tissue evidence="3">Muscle</tissue>
    </source>
</reference>
<feature type="domain" description="Cupin-like" evidence="2">
    <location>
        <begin position="74"/>
        <end position="219"/>
    </location>
</feature>
<organism evidence="3 4">
    <name type="scientific">Pomacea canaliculata</name>
    <name type="common">Golden apple snail</name>
    <dbReference type="NCBI Taxonomy" id="400727"/>
    <lineage>
        <taxon>Eukaryota</taxon>
        <taxon>Metazoa</taxon>
        <taxon>Spiralia</taxon>
        <taxon>Lophotrochozoa</taxon>
        <taxon>Mollusca</taxon>
        <taxon>Gastropoda</taxon>
        <taxon>Caenogastropoda</taxon>
        <taxon>Architaenioglossa</taxon>
        <taxon>Ampullarioidea</taxon>
        <taxon>Ampullariidae</taxon>
        <taxon>Pomacea</taxon>
    </lineage>
</organism>
<accession>A0A2T7PFL1</accession>
<dbReference type="PANTHER" id="PTHR12461:SF53">
    <property type="entry name" value="JMJC DOMAIN-CONTAINING PROTEIN"/>
    <property type="match status" value="1"/>
</dbReference>
<evidence type="ECO:0000313" key="3">
    <source>
        <dbReference type="EMBL" id="PVD32191.1"/>
    </source>
</evidence>
<keyword evidence="1" id="KW-0732">Signal</keyword>
<feature type="signal peptide" evidence="1">
    <location>
        <begin position="1"/>
        <end position="21"/>
    </location>
</feature>
<dbReference type="Proteomes" id="UP000245119">
    <property type="component" value="Linkage Group LG4"/>
</dbReference>